<keyword evidence="5" id="KW-0804">Transcription</keyword>
<dbReference type="InterPro" id="IPR007627">
    <property type="entry name" value="RNA_pol_sigma70_r2"/>
</dbReference>
<dbReference type="PANTHER" id="PTHR43133:SF8">
    <property type="entry name" value="RNA POLYMERASE SIGMA FACTOR HI_1459-RELATED"/>
    <property type="match status" value="1"/>
</dbReference>
<keyword evidence="8" id="KW-1185">Reference proteome</keyword>
<keyword evidence="2" id="KW-0805">Transcription regulation</keyword>
<evidence type="ECO:0000256" key="3">
    <source>
        <dbReference type="ARBA" id="ARBA00023082"/>
    </source>
</evidence>
<organism evidence="7 8">
    <name type="scientific">Aporhodopirellula rubra</name>
    <dbReference type="NCBI Taxonomy" id="980271"/>
    <lineage>
        <taxon>Bacteria</taxon>
        <taxon>Pseudomonadati</taxon>
        <taxon>Planctomycetota</taxon>
        <taxon>Planctomycetia</taxon>
        <taxon>Pirellulales</taxon>
        <taxon>Pirellulaceae</taxon>
        <taxon>Aporhodopirellula</taxon>
    </lineage>
</organism>
<accession>A0A7W5DZ89</accession>
<evidence type="ECO:0000256" key="5">
    <source>
        <dbReference type="ARBA" id="ARBA00023163"/>
    </source>
</evidence>
<evidence type="ECO:0000256" key="2">
    <source>
        <dbReference type="ARBA" id="ARBA00023015"/>
    </source>
</evidence>
<name>A0A7W5DZ89_9BACT</name>
<proteinExistence type="inferred from homology"/>
<dbReference type="AlphaFoldDB" id="A0A7W5DZ89"/>
<gene>
    <name evidence="7" type="ORF">FHS27_002989</name>
</gene>
<dbReference type="GO" id="GO:0016987">
    <property type="term" value="F:sigma factor activity"/>
    <property type="evidence" value="ECO:0007669"/>
    <property type="project" value="UniProtKB-KW"/>
</dbReference>
<dbReference type="Pfam" id="PF04542">
    <property type="entry name" value="Sigma70_r2"/>
    <property type="match status" value="1"/>
</dbReference>
<dbReference type="Proteomes" id="UP000536179">
    <property type="component" value="Unassembled WGS sequence"/>
</dbReference>
<evidence type="ECO:0000256" key="4">
    <source>
        <dbReference type="ARBA" id="ARBA00023125"/>
    </source>
</evidence>
<dbReference type="PANTHER" id="PTHR43133">
    <property type="entry name" value="RNA POLYMERASE ECF-TYPE SIGMA FACTO"/>
    <property type="match status" value="1"/>
</dbReference>
<keyword evidence="4" id="KW-0238">DNA-binding</keyword>
<dbReference type="Gene3D" id="1.10.1740.10">
    <property type="match status" value="1"/>
</dbReference>
<dbReference type="SUPFAM" id="SSF88946">
    <property type="entry name" value="Sigma2 domain of RNA polymerase sigma factors"/>
    <property type="match status" value="1"/>
</dbReference>
<evidence type="ECO:0000256" key="1">
    <source>
        <dbReference type="ARBA" id="ARBA00010641"/>
    </source>
</evidence>
<reference evidence="7 8" key="1">
    <citation type="submission" date="2020-08" db="EMBL/GenBank/DDBJ databases">
        <title>Genomic Encyclopedia of Type Strains, Phase III (KMG-III): the genomes of soil and plant-associated and newly described type strains.</title>
        <authorList>
            <person name="Whitman W."/>
        </authorList>
    </citation>
    <scope>NUCLEOTIDE SEQUENCE [LARGE SCALE GENOMIC DNA]</scope>
    <source>
        <strain evidence="7 8">CECT 8075</strain>
    </source>
</reference>
<sequence length="198" mass="23085">MSPQTRDEPSTHRSLLDRARDGNDEGWRMLVQVYGPIVYRWIRRCGVQSADAADVMQETFLSASKSLARFDMERTGATFRGWLWTIAKHKLRDRQRAEAREPAQGNQSIEEIATEQLHFNDADPPSEIAEDIQSVRIRMLEVLRTSIQPRTWQMFWRTAIDGCDPGDVADEMNVSRWTVYKARARVLQRLREEMRGFE</sequence>
<keyword evidence="3" id="KW-0731">Sigma factor</keyword>
<dbReference type="RefSeq" id="WP_009096325.1">
    <property type="nucleotide sequence ID" value="NZ_JACHXU010000009.1"/>
</dbReference>
<dbReference type="EMBL" id="JACHXU010000009">
    <property type="protein sequence ID" value="MBB3207170.1"/>
    <property type="molecule type" value="Genomic_DNA"/>
</dbReference>
<dbReference type="InterPro" id="IPR014284">
    <property type="entry name" value="RNA_pol_sigma-70_dom"/>
</dbReference>
<dbReference type="InterPro" id="IPR013325">
    <property type="entry name" value="RNA_pol_sigma_r2"/>
</dbReference>
<dbReference type="InterPro" id="IPR013324">
    <property type="entry name" value="RNA_pol_sigma_r3/r4-like"/>
</dbReference>
<dbReference type="SUPFAM" id="SSF88659">
    <property type="entry name" value="Sigma3 and sigma4 domains of RNA polymerase sigma factors"/>
    <property type="match status" value="1"/>
</dbReference>
<evidence type="ECO:0000313" key="7">
    <source>
        <dbReference type="EMBL" id="MBB3207170.1"/>
    </source>
</evidence>
<dbReference type="InterPro" id="IPR039425">
    <property type="entry name" value="RNA_pol_sigma-70-like"/>
</dbReference>
<comment type="caution">
    <text evidence="7">The sequence shown here is derived from an EMBL/GenBank/DDBJ whole genome shotgun (WGS) entry which is preliminary data.</text>
</comment>
<evidence type="ECO:0000313" key="8">
    <source>
        <dbReference type="Proteomes" id="UP000536179"/>
    </source>
</evidence>
<evidence type="ECO:0000259" key="6">
    <source>
        <dbReference type="Pfam" id="PF04542"/>
    </source>
</evidence>
<dbReference type="GO" id="GO:0006352">
    <property type="term" value="P:DNA-templated transcription initiation"/>
    <property type="evidence" value="ECO:0007669"/>
    <property type="project" value="InterPro"/>
</dbReference>
<comment type="similarity">
    <text evidence="1">Belongs to the sigma-70 factor family. ECF subfamily.</text>
</comment>
<feature type="domain" description="RNA polymerase sigma-70 region 2" evidence="6">
    <location>
        <begin position="30"/>
        <end position="100"/>
    </location>
</feature>
<dbReference type="NCBIfam" id="TIGR02937">
    <property type="entry name" value="sigma70-ECF"/>
    <property type="match status" value="1"/>
</dbReference>
<protein>
    <submittedName>
        <fullName evidence="7">RNA polymerase sigma-70 factor (ECF subfamily)</fullName>
    </submittedName>
</protein>
<dbReference type="GO" id="GO:0003677">
    <property type="term" value="F:DNA binding"/>
    <property type="evidence" value="ECO:0007669"/>
    <property type="project" value="UniProtKB-KW"/>
</dbReference>